<dbReference type="EMBL" id="CP092428">
    <property type="protein sequence ID" value="ULP40001.1"/>
    <property type="molecule type" value="Genomic_DNA"/>
</dbReference>
<proteinExistence type="predicted"/>
<evidence type="ECO:0000313" key="3">
    <source>
        <dbReference type="EMBL" id="ULP40001.1"/>
    </source>
</evidence>
<dbReference type="InterPro" id="IPR029063">
    <property type="entry name" value="SAM-dependent_MTases_sf"/>
</dbReference>
<dbReference type="PANTHER" id="PTHR41313">
    <property type="entry name" value="ADENINE-SPECIFIC METHYLTRANSFERASE"/>
    <property type="match status" value="1"/>
</dbReference>
<geneLocation type="plasmid" evidence="3 4">
    <name>unnamed</name>
</geneLocation>
<evidence type="ECO:0000259" key="2">
    <source>
        <dbReference type="SMART" id="SM00487"/>
    </source>
</evidence>
<dbReference type="PANTHER" id="PTHR41313:SF1">
    <property type="entry name" value="DNA METHYLASE ADENINE-SPECIFIC DOMAIN-CONTAINING PROTEIN"/>
    <property type="match status" value="1"/>
</dbReference>
<evidence type="ECO:0000313" key="4">
    <source>
        <dbReference type="Proteomes" id="UP001055159"/>
    </source>
</evidence>
<feature type="domain" description="Helicase ATP-binding" evidence="2">
    <location>
        <begin position="667"/>
        <end position="949"/>
    </location>
</feature>
<dbReference type="RefSeq" id="WP_239736435.1">
    <property type="nucleotide sequence ID" value="NZ_CP092428.2"/>
</dbReference>
<dbReference type="InterPro" id="IPR052933">
    <property type="entry name" value="DNA_Protect_Modify"/>
</dbReference>
<dbReference type="SUPFAM" id="SSF52540">
    <property type="entry name" value="P-loop containing nucleoside triphosphate hydrolases"/>
    <property type="match status" value="2"/>
</dbReference>
<reference evidence="3" key="1">
    <citation type="submission" date="2022-08" db="EMBL/GenBank/DDBJ databases">
        <title>Whole genome sequencing of non-tuberculosis mycobacteria type-strains.</title>
        <authorList>
            <person name="Igarashi Y."/>
            <person name="Osugi A."/>
            <person name="Mitarai S."/>
        </authorList>
    </citation>
    <scope>NUCLEOTIDE SEQUENCE</scope>
    <source>
        <strain evidence="3">JCM 16372</strain>
    </source>
</reference>
<dbReference type="Pfam" id="PF13604">
    <property type="entry name" value="AAA_30"/>
    <property type="match status" value="1"/>
</dbReference>
<name>A0ABY3UKV2_9MYCO</name>
<keyword evidence="4" id="KW-1185">Reference proteome</keyword>
<protein>
    <submittedName>
        <fullName evidence="3">AAA family ATPase</fullName>
    </submittedName>
</protein>
<feature type="compositionally biased region" description="Basic and acidic residues" evidence="1">
    <location>
        <begin position="1819"/>
        <end position="1831"/>
    </location>
</feature>
<accession>A0ABY3UKV2</accession>
<dbReference type="Gene3D" id="3.40.50.150">
    <property type="entry name" value="Vaccinia Virus protein VP39"/>
    <property type="match status" value="1"/>
</dbReference>
<dbReference type="SUPFAM" id="SSF53335">
    <property type="entry name" value="S-adenosyl-L-methionine-dependent methyltransferases"/>
    <property type="match status" value="1"/>
</dbReference>
<dbReference type="InterPro" id="IPR027417">
    <property type="entry name" value="P-loop_NTPase"/>
</dbReference>
<feature type="region of interest" description="Disordered" evidence="1">
    <location>
        <begin position="1811"/>
        <end position="1831"/>
    </location>
</feature>
<sequence length="1831" mass="200798">MNPPSFVAAVGNVPFGRFAVHDPAHNPARHSIHNHFIVKALALTAPGGYVAVLTSRYTMDSASDSARRDIAARGELVGALRLPSQAFRRVAGTEVVTDLLVLRRRTEPVDLRVDRPLWLDTARLTLDGVEPDTAAPIAVNAYLHENPQHVLGSMTVGHGLHGSPNLVVEGLSGAELAAQVSEQLDAVIDAAVLRGAGLTATTADLTEVSPQHFDAGLLTAADQGEDPPLFALRFNIETGGIDYWAGHTWEPHNTPKTLVAETRELIALRDAANSLIASQSAGRPVSERHQLRGHLNRLYDDYVERHGPINRFSWVHPKNITQEQHDAKVAAEESKWRAKEGEPGQPYRGRVPEDLLEEWNTKAWEPKASYKKRRHLDGGMRHDPGWAVVSALEVFDETTGQARKAEIFSTDLVSARAEVLSASGPKEALAVSLDRAQRVDVDLIASLLDVDAAAARELLAGLAYPDLDDPDELVPAATALSGNVRQKLAAATAAAQANPVYRDYVAALREVMPADRTAEEIRVRPGAPWIPADVVAQFAKETFGLSTVTAEHIGGRWVIDIPKHHRFGRLMTETWGMPHKGCDAASLLDALCNSRSVIVNDDDGKLDVQATFAAQAKAAKIGEEFNRWVFNNEERRETLVAEYNRRFNSLRAPRYDGSALSLPGLSDVFVPHYYQRNAVARIIAEPSVLLNHVVGAGKSGTAFMGAIELKRLGLVRQPWIVVPNSIIDQVGREAKQWYPAANILLGTAATNAEGRRRLVAQSASSDWDMVIIPESAFTAIGVSERLRADYIADQLDTLRTQLDDAASDRSKKAIERALKTAKERLERLTAQEAKDTGLSFESSGADYLFVDEAHYYKNLQRVCNIQELNCTKSSERAVDLALKLRVLRERRREEAKAAGIAPHRVVERVATFMTGTPIANSLGELWVMQTYLRPDLLAEAGVSDLGDWGAAFTATHTTVEVNATGTKLRPVTRVGKFTNLPELLALSSVYSDVVTRDQVPVELPPLIGGQRQTVALQPDIEVVDFIADLGYRADHLDARNPQRDNILKIANDGRNASLDPRLAHLAAPTESRAAAVAESMMRTYRANLDRVYRHPRTGEPMPKRGCLQVAFCDRGTPSNDPEQFTIYAAIKAELIARGMPADKIRFVHDARKAHEVGLLREQCINGEVAVLIGSTEKMGTGWNIQPRLAALDHVDVPWRPADLEQREGRVLRQGNQNLDGVEIRTYVTEGTYDTVMWQKVQAKSLFIEQVNRSEVTDRDIEDLSGGDIGAAAAETKALATGDPRYLRQVELDEQVRRLQALERAHHEATRRRDWLVDTHERTIPHKERQLAELQPIAQRAAAHGAEQRSPEVIVGGQRTRENSVTAERLAAACRQAFLDGRDRGATRYSDTGVSIDGVALLAARDLTHDSLLLRLTASQRITEVKKDDLMATASEAGGAKARGLLTRVENLYLDLPRQQATLTSEIDQDRAELADLLAHPPGPFEHTGELTDRQAELATLTLELRLAAESPEAKAKAAAAQARMAARGREPGWSLLHNPTPYVVQESGLRSARELRAAVHDRELRAAVAVAEPAQSAMITERDLMVLRAEVDFVEAAGSRSPATVYPPPAHVWEDLDDPTRAAVETITASMQSVHVLTLGPDADKHAALSAIQAAATGKGRNVLAMPATDTATAFADHHPYATKVTDPAATRDRLETGRWSIRAGQLVVIDDADHLDPDQLRYFTEHAARSNTKLLLVCTPTESRTPAHSLVDALADNLPWAQRIGTPTVDRATAIDRARTHLTDHEPATAHDRDAAELLARRDTLTATQHAQFKPRLHTHDHSREHGLDL</sequence>
<evidence type="ECO:0000256" key="1">
    <source>
        <dbReference type="SAM" id="MobiDB-lite"/>
    </source>
</evidence>
<keyword evidence="3" id="KW-0614">Plasmid</keyword>
<dbReference type="InterPro" id="IPR014001">
    <property type="entry name" value="Helicase_ATP-bd"/>
</dbReference>
<dbReference type="Gene3D" id="3.40.50.300">
    <property type="entry name" value="P-loop containing nucleotide triphosphate hydrolases"/>
    <property type="match status" value="2"/>
</dbReference>
<dbReference type="Proteomes" id="UP001055159">
    <property type="component" value="Plasmid unnamed"/>
</dbReference>
<organism evidence="3 4">
    <name type="scientific">Mycolicibacterium rufum</name>
    <dbReference type="NCBI Taxonomy" id="318424"/>
    <lineage>
        <taxon>Bacteria</taxon>
        <taxon>Bacillati</taxon>
        <taxon>Actinomycetota</taxon>
        <taxon>Actinomycetes</taxon>
        <taxon>Mycobacteriales</taxon>
        <taxon>Mycobacteriaceae</taxon>
        <taxon>Mycolicibacterium</taxon>
    </lineage>
</organism>
<dbReference type="SMART" id="SM00487">
    <property type="entry name" value="DEXDc"/>
    <property type="match status" value="1"/>
</dbReference>
<gene>
    <name evidence="3" type="ORF">MJO55_28030</name>
</gene>